<proteinExistence type="predicted"/>
<evidence type="ECO:0000313" key="2">
    <source>
        <dbReference type="EMBL" id="KAK7208547.1"/>
    </source>
</evidence>
<dbReference type="Gene3D" id="3.20.20.140">
    <property type="entry name" value="Metal-dependent hydrolases"/>
    <property type="match status" value="1"/>
</dbReference>
<dbReference type="PROSITE" id="PS01137">
    <property type="entry name" value="TATD_1"/>
    <property type="match status" value="1"/>
</dbReference>
<protein>
    <submittedName>
        <fullName evidence="2">TatD family</fullName>
    </submittedName>
</protein>
<comment type="caution">
    <text evidence="2">The sequence shown here is derived from an EMBL/GenBank/DDBJ whole genome shotgun (WGS) entry which is preliminary data.</text>
</comment>
<dbReference type="InterPro" id="IPR032466">
    <property type="entry name" value="Metal_Hydrolase"/>
</dbReference>
<dbReference type="SUPFAM" id="SSF51556">
    <property type="entry name" value="Metallo-dependent hydrolases"/>
    <property type="match status" value="1"/>
</dbReference>
<sequence>MSKSDRASSNYKKGGRTGEKREKKKFMALRDHLVPTMYPGAAYIDTHCHLDTTLAMLKQKGSSDEDVKNEVDLANMLFTSELRAVVDVFCDIPVSDAWKDLGSQTRWISGEGRQWGGEYYFTMGCHPHSARLYGPDVEAQMMQAWSHPRCVAVGECGLDYKKNQSTQKEQEEVFIRQIEIASKVFNKTLVVHTREAEADTLRILKTHLPRNHRLHVHCFTDSAEMGLEILEHFPNAVIGITGVITFASLLTTTGLIRSGGLRVLDRLVLETDAPFMVPNSLMKNANRAKMGIYAVSHSGMIPATAEKIVECLREGGEDGVTVEDVLRITTENARRVYGL</sequence>
<evidence type="ECO:0000256" key="1">
    <source>
        <dbReference type="ARBA" id="ARBA00022801"/>
    </source>
</evidence>
<keyword evidence="1" id="KW-0378">Hydrolase</keyword>
<dbReference type="Pfam" id="PF01026">
    <property type="entry name" value="TatD_DNase"/>
    <property type="match status" value="1"/>
</dbReference>
<organism evidence="2 3">
    <name type="scientific">Myxozyma melibiosi</name>
    <dbReference type="NCBI Taxonomy" id="54550"/>
    <lineage>
        <taxon>Eukaryota</taxon>
        <taxon>Fungi</taxon>
        <taxon>Dikarya</taxon>
        <taxon>Ascomycota</taxon>
        <taxon>Saccharomycotina</taxon>
        <taxon>Lipomycetes</taxon>
        <taxon>Lipomycetales</taxon>
        <taxon>Lipomycetaceae</taxon>
        <taxon>Myxozyma</taxon>
    </lineage>
</organism>
<dbReference type="Proteomes" id="UP001498771">
    <property type="component" value="Unassembled WGS sequence"/>
</dbReference>
<dbReference type="CDD" id="cd01310">
    <property type="entry name" value="TatD_DNAse"/>
    <property type="match status" value="1"/>
</dbReference>
<name>A0ABR1FFM1_9ASCO</name>
<dbReference type="InterPro" id="IPR001130">
    <property type="entry name" value="TatD-like"/>
</dbReference>
<dbReference type="RefSeq" id="XP_064771580.1">
    <property type="nucleotide sequence ID" value="XM_064910296.1"/>
</dbReference>
<dbReference type="PANTHER" id="PTHR46363:SF1">
    <property type="entry name" value="DEOXYRIBONUCLEASE TATDN2-RELATED"/>
    <property type="match status" value="1"/>
</dbReference>
<reference evidence="2 3" key="1">
    <citation type="submission" date="2024-03" db="EMBL/GenBank/DDBJ databases">
        <title>Genome-scale model development and genomic sequencing of the oleaginous clade Lipomyces.</title>
        <authorList>
            <consortium name="Lawrence Berkeley National Laboratory"/>
            <person name="Czajka J.J."/>
            <person name="Han Y."/>
            <person name="Kim J."/>
            <person name="Mondo S.J."/>
            <person name="Hofstad B.A."/>
            <person name="Robles A."/>
            <person name="Haridas S."/>
            <person name="Riley R."/>
            <person name="LaButti K."/>
            <person name="Pangilinan J."/>
            <person name="Andreopoulos W."/>
            <person name="Lipzen A."/>
            <person name="Yan J."/>
            <person name="Wang M."/>
            <person name="Ng V."/>
            <person name="Grigoriev I.V."/>
            <person name="Spatafora J.W."/>
            <person name="Magnuson J.K."/>
            <person name="Baker S.E."/>
            <person name="Pomraning K.R."/>
        </authorList>
    </citation>
    <scope>NUCLEOTIDE SEQUENCE [LARGE SCALE GENOMIC DNA]</scope>
    <source>
        <strain evidence="2 3">Phaff 52-87</strain>
    </source>
</reference>
<gene>
    <name evidence="2" type="ORF">BZA70DRAFT_234451</name>
</gene>
<dbReference type="EMBL" id="JBBJBU010000001">
    <property type="protein sequence ID" value="KAK7208547.1"/>
    <property type="molecule type" value="Genomic_DNA"/>
</dbReference>
<accession>A0ABR1FFM1</accession>
<dbReference type="PANTHER" id="PTHR46363">
    <property type="entry name" value="DEOXYRIBONUCLEASE TATDN2-RELATED"/>
    <property type="match status" value="1"/>
</dbReference>
<dbReference type="GeneID" id="90035808"/>
<keyword evidence="3" id="KW-1185">Reference proteome</keyword>
<dbReference type="InterPro" id="IPR018228">
    <property type="entry name" value="DNase_TatD-rel_CS"/>
</dbReference>
<evidence type="ECO:0000313" key="3">
    <source>
        <dbReference type="Proteomes" id="UP001498771"/>
    </source>
</evidence>